<name>D6WLU3_TRICA</name>
<sequence>MTVENSGKSRGKRRNWCVTKIYGLNTVLLYGILGQRNYTTRKRGIDELCVSVIVLTRRFVEQRNLK</sequence>
<dbReference type="AlphaFoldDB" id="D6WLU3"/>
<protein>
    <submittedName>
        <fullName evidence="1">Uncharacterized protein</fullName>
    </submittedName>
</protein>
<dbReference type="EMBL" id="KQ971343">
    <property type="protein sequence ID" value="EFA04165.1"/>
    <property type="molecule type" value="Genomic_DNA"/>
</dbReference>
<gene>
    <name evidence="1" type="primary">GLEAN_14411</name>
    <name evidence="1" type="ORF">TcasGA2_TC014411</name>
</gene>
<dbReference type="Proteomes" id="UP000007266">
    <property type="component" value="Linkage group 5"/>
</dbReference>
<evidence type="ECO:0000313" key="2">
    <source>
        <dbReference type="Proteomes" id="UP000007266"/>
    </source>
</evidence>
<dbReference type="InParanoid" id="D6WLU3"/>
<reference evidence="1 2" key="1">
    <citation type="journal article" date="2008" name="Nature">
        <title>The genome of the model beetle and pest Tribolium castaneum.</title>
        <authorList>
            <consortium name="Tribolium Genome Sequencing Consortium"/>
            <person name="Richards S."/>
            <person name="Gibbs R.A."/>
            <person name="Weinstock G.M."/>
            <person name="Brown S.J."/>
            <person name="Denell R."/>
            <person name="Beeman R.W."/>
            <person name="Gibbs R."/>
            <person name="Beeman R.W."/>
            <person name="Brown S.J."/>
            <person name="Bucher G."/>
            <person name="Friedrich M."/>
            <person name="Grimmelikhuijzen C.J."/>
            <person name="Klingler M."/>
            <person name="Lorenzen M."/>
            <person name="Richards S."/>
            <person name="Roth S."/>
            <person name="Schroder R."/>
            <person name="Tautz D."/>
            <person name="Zdobnov E.M."/>
            <person name="Muzny D."/>
            <person name="Gibbs R.A."/>
            <person name="Weinstock G.M."/>
            <person name="Attaway T."/>
            <person name="Bell S."/>
            <person name="Buhay C.J."/>
            <person name="Chandrabose M.N."/>
            <person name="Chavez D."/>
            <person name="Clerk-Blankenburg K.P."/>
            <person name="Cree A."/>
            <person name="Dao M."/>
            <person name="Davis C."/>
            <person name="Chacko J."/>
            <person name="Dinh H."/>
            <person name="Dugan-Rocha S."/>
            <person name="Fowler G."/>
            <person name="Garner T.T."/>
            <person name="Garnes J."/>
            <person name="Gnirke A."/>
            <person name="Hawes A."/>
            <person name="Hernandez J."/>
            <person name="Hines S."/>
            <person name="Holder M."/>
            <person name="Hume J."/>
            <person name="Jhangiani S.N."/>
            <person name="Joshi V."/>
            <person name="Khan Z.M."/>
            <person name="Jackson L."/>
            <person name="Kovar C."/>
            <person name="Kowis A."/>
            <person name="Lee S."/>
            <person name="Lewis L.R."/>
            <person name="Margolis J."/>
            <person name="Morgan M."/>
            <person name="Nazareth L.V."/>
            <person name="Nguyen N."/>
            <person name="Okwuonu G."/>
            <person name="Parker D."/>
            <person name="Richards S."/>
            <person name="Ruiz S.J."/>
            <person name="Santibanez J."/>
            <person name="Savard J."/>
            <person name="Scherer S.E."/>
            <person name="Schneider B."/>
            <person name="Sodergren E."/>
            <person name="Tautz D."/>
            <person name="Vattahil S."/>
            <person name="Villasana D."/>
            <person name="White C.S."/>
            <person name="Wright R."/>
            <person name="Park Y."/>
            <person name="Beeman R.W."/>
            <person name="Lord J."/>
            <person name="Oppert B."/>
            <person name="Lorenzen M."/>
            <person name="Brown S."/>
            <person name="Wang L."/>
            <person name="Savard J."/>
            <person name="Tautz D."/>
            <person name="Richards S."/>
            <person name="Weinstock G."/>
            <person name="Gibbs R.A."/>
            <person name="Liu Y."/>
            <person name="Worley K."/>
            <person name="Weinstock G."/>
            <person name="Elsik C.G."/>
            <person name="Reese J.T."/>
            <person name="Elhaik E."/>
            <person name="Landan G."/>
            <person name="Graur D."/>
            <person name="Arensburger P."/>
            <person name="Atkinson P."/>
            <person name="Beeman R.W."/>
            <person name="Beidler J."/>
            <person name="Brown S.J."/>
            <person name="Demuth J.P."/>
            <person name="Drury D.W."/>
            <person name="Du Y.Z."/>
            <person name="Fujiwara H."/>
            <person name="Lorenzen M."/>
            <person name="Maselli V."/>
            <person name="Osanai M."/>
            <person name="Park Y."/>
            <person name="Robertson H.M."/>
            <person name="Tu Z."/>
            <person name="Wang J.J."/>
            <person name="Wang S."/>
            <person name="Richards S."/>
            <person name="Song H."/>
            <person name="Zhang L."/>
            <person name="Sodergren E."/>
            <person name="Werner D."/>
            <person name="Stanke M."/>
            <person name="Morgenstern B."/>
            <person name="Solovyev V."/>
            <person name="Kosarev P."/>
            <person name="Brown G."/>
            <person name="Chen H.C."/>
            <person name="Ermolaeva O."/>
            <person name="Hlavina W."/>
            <person name="Kapustin Y."/>
            <person name="Kiryutin B."/>
            <person name="Kitts P."/>
            <person name="Maglott D."/>
            <person name="Pruitt K."/>
            <person name="Sapojnikov V."/>
            <person name="Souvorov A."/>
            <person name="Mackey A.J."/>
            <person name="Waterhouse R.M."/>
            <person name="Wyder S."/>
            <person name="Zdobnov E.M."/>
            <person name="Zdobnov E.M."/>
            <person name="Wyder S."/>
            <person name="Kriventseva E.V."/>
            <person name="Kadowaki T."/>
            <person name="Bork P."/>
            <person name="Aranda M."/>
            <person name="Bao R."/>
            <person name="Beermann A."/>
            <person name="Berns N."/>
            <person name="Bolognesi R."/>
            <person name="Bonneton F."/>
            <person name="Bopp D."/>
            <person name="Brown S.J."/>
            <person name="Bucher G."/>
            <person name="Butts T."/>
            <person name="Chaumot A."/>
            <person name="Denell R.E."/>
            <person name="Ferrier D.E."/>
            <person name="Friedrich M."/>
            <person name="Gordon C.M."/>
            <person name="Jindra M."/>
            <person name="Klingler M."/>
            <person name="Lan Q."/>
            <person name="Lattorff H.M."/>
            <person name="Laudet V."/>
            <person name="von Levetsow C."/>
            <person name="Liu Z."/>
            <person name="Lutz R."/>
            <person name="Lynch J.A."/>
            <person name="da Fonseca R.N."/>
            <person name="Posnien N."/>
            <person name="Reuter R."/>
            <person name="Roth S."/>
            <person name="Savard J."/>
            <person name="Schinko J.B."/>
            <person name="Schmitt C."/>
            <person name="Schoppmeier M."/>
            <person name="Schroder R."/>
            <person name="Shippy T.D."/>
            <person name="Simonnet F."/>
            <person name="Marques-Souza H."/>
            <person name="Tautz D."/>
            <person name="Tomoyasu Y."/>
            <person name="Trauner J."/>
            <person name="Van der Zee M."/>
            <person name="Vervoort M."/>
            <person name="Wittkopp N."/>
            <person name="Wimmer E.A."/>
            <person name="Yang X."/>
            <person name="Jones A.K."/>
            <person name="Sattelle D.B."/>
            <person name="Ebert P.R."/>
            <person name="Nelson D."/>
            <person name="Scott J.G."/>
            <person name="Beeman R.W."/>
            <person name="Muthukrishnan S."/>
            <person name="Kramer K.J."/>
            <person name="Arakane Y."/>
            <person name="Beeman R.W."/>
            <person name="Zhu Q."/>
            <person name="Hogenkamp D."/>
            <person name="Dixit R."/>
            <person name="Oppert B."/>
            <person name="Jiang H."/>
            <person name="Zou Z."/>
            <person name="Marshall J."/>
            <person name="Elpidina E."/>
            <person name="Vinokurov K."/>
            <person name="Oppert C."/>
            <person name="Zou Z."/>
            <person name="Evans J."/>
            <person name="Lu Z."/>
            <person name="Zhao P."/>
            <person name="Sumathipala N."/>
            <person name="Altincicek B."/>
            <person name="Vilcinskas A."/>
            <person name="Williams M."/>
            <person name="Hultmark D."/>
            <person name="Hetru C."/>
            <person name="Jiang H."/>
            <person name="Grimmelikhuijzen C.J."/>
            <person name="Hauser F."/>
            <person name="Cazzamali G."/>
            <person name="Williamson M."/>
            <person name="Park Y."/>
            <person name="Li B."/>
            <person name="Tanaka Y."/>
            <person name="Predel R."/>
            <person name="Neupert S."/>
            <person name="Schachtner J."/>
            <person name="Verleyen P."/>
            <person name="Raible F."/>
            <person name="Bork P."/>
            <person name="Friedrich M."/>
            <person name="Walden K.K."/>
            <person name="Robertson H.M."/>
            <person name="Angeli S."/>
            <person name="Foret S."/>
            <person name="Bucher G."/>
            <person name="Schuetz S."/>
            <person name="Maleszka R."/>
            <person name="Wimmer E.A."/>
            <person name="Beeman R.W."/>
            <person name="Lorenzen M."/>
            <person name="Tomoyasu Y."/>
            <person name="Miller S.C."/>
            <person name="Grossmann D."/>
            <person name="Bucher G."/>
        </authorList>
    </citation>
    <scope>NUCLEOTIDE SEQUENCE [LARGE SCALE GENOMIC DNA]</scope>
    <source>
        <strain evidence="1 2">Georgia GA2</strain>
    </source>
</reference>
<dbReference type="HOGENOM" id="CLU_2834455_0_0_1"/>
<organism evidence="1 2">
    <name type="scientific">Tribolium castaneum</name>
    <name type="common">Red flour beetle</name>
    <dbReference type="NCBI Taxonomy" id="7070"/>
    <lineage>
        <taxon>Eukaryota</taxon>
        <taxon>Metazoa</taxon>
        <taxon>Ecdysozoa</taxon>
        <taxon>Arthropoda</taxon>
        <taxon>Hexapoda</taxon>
        <taxon>Insecta</taxon>
        <taxon>Pterygota</taxon>
        <taxon>Neoptera</taxon>
        <taxon>Endopterygota</taxon>
        <taxon>Coleoptera</taxon>
        <taxon>Polyphaga</taxon>
        <taxon>Cucujiformia</taxon>
        <taxon>Tenebrionidae</taxon>
        <taxon>Tenebrionidae incertae sedis</taxon>
        <taxon>Tribolium</taxon>
    </lineage>
</organism>
<evidence type="ECO:0000313" key="1">
    <source>
        <dbReference type="EMBL" id="EFA04165.1"/>
    </source>
</evidence>
<keyword evidence="2" id="KW-1185">Reference proteome</keyword>
<proteinExistence type="predicted"/>
<reference evidence="1 2" key="2">
    <citation type="journal article" date="2010" name="Nucleic Acids Res.">
        <title>BeetleBase in 2010: revisions to provide comprehensive genomic information for Tribolium castaneum.</title>
        <authorList>
            <person name="Kim H.S."/>
            <person name="Murphy T."/>
            <person name="Xia J."/>
            <person name="Caragea D."/>
            <person name="Park Y."/>
            <person name="Beeman R.W."/>
            <person name="Lorenzen M.D."/>
            <person name="Butcher S."/>
            <person name="Manak J.R."/>
            <person name="Brown S.J."/>
        </authorList>
    </citation>
    <scope>GENOME REANNOTATION</scope>
    <source>
        <strain evidence="1 2">Georgia GA2</strain>
    </source>
</reference>
<accession>D6WLU3</accession>